<sequence>MTHLQRRSVFRASLGPAWRSASAEAIRDAVGGRRVLITGASSGIGRATAVLLARHGAELIVLARRGQLLAALVAQIHAAGGRAEAVPCDLADPEAVAAAIATIGPQPVEIIVNAAGLSIRRSVTELVDRFDTVTRTISANYLGPVRLATGLLPATRSAAHGQLIEISTVTVDLPAPGWSAYAASKTAYDTWLRAAGPELLGDGVAVSSVHLPLVHTAGSAPTYGPRTPGLTADEAAEIIAAVIVRSPRVLIPWWARAGAAGWRLTRPLTDRVAGVLHARAFQRMGRPR</sequence>
<dbReference type="SMART" id="SM00822">
    <property type="entry name" value="PKS_KR"/>
    <property type="match status" value="1"/>
</dbReference>
<dbReference type="GO" id="GO:0016491">
    <property type="term" value="F:oxidoreductase activity"/>
    <property type="evidence" value="ECO:0007669"/>
    <property type="project" value="UniProtKB-KW"/>
</dbReference>
<evidence type="ECO:0000256" key="2">
    <source>
        <dbReference type="ARBA" id="ARBA00023002"/>
    </source>
</evidence>
<dbReference type="CDD" id="cd05233">
    <property type="entry name" value="SDR_c"/>
    <property type="match status" value="1"/>
</dbReference>
<accession>A0A1H1TG31</accession>
<evidence type="ECO:0000259" key="3">
    <source>
        <dbReference type="SMART" id="SM00822"/>
    </source>
</evidence>
<keyword evidence="5" id="KW-1185">Reference proteome</keyword>
<keyword evidence="2" id="KW-0560">Oxidoreductase</keyword>
<dbReference type="STRING" id="630515.SAMN04489812_2372"/>
<dbReference type="SUPFAM" id="SSF51735">
    <property type="entry name" value="NAD(P)-binding Rossmann-fold domains"/>
    <property type="match status" value="1"/>
</dbReference>
<organism evidence="4 5">
    <name type="scientific">Microlunatus soli</name>
    <dbReference type="NCBI Taxonomy" id="630515"/>
    <lineage>
        <taxon>Bacteria</taxon>
        <taxon>Bacillati</taxon>
        <taxon>Actinomycetota</taxon>
        <taxon>Actinomycetes</taxon>
        <taxon>Propionibacteriales</taxon>
        <taxon>Propionibacteriaceae</taxon>
        <taxon>Microlunatus</taxon>
    </lineage>
</organism>
<dbReference type="RefSeq" id="WP_157683399.1">
    <property type="nucleotide sequence ID" value="NZ_LT629772.1"/>
</dbReference>
<dbReference type="EMBL" id="LT629772">
    <property type="protein sequence ID" value="SDS58926.1"/>
    <property type="molecule type" value="Genomic_DNA"/>
</dbReference>
<dbReference type="PANTHER" id="PTHR44196">
    <property type="entry name" value="DEHYDROGENASE/REDUCTASE SDR FAMILY MEMBER 7B"/>
    <property type="match status" value="1"/>
</dbReference>
<comment type="similarity">
    <text evidence="1">Belongs to the short-chain dehydrogenases/reductases (SDR) family.</text>
</comment>
<name>A0A1H1TG31_9ACTN</name>
<dbReference type="InterPro" id="IPR036291">
    <property type="entry name" value="NAD(P)-bd_dom_sf"/>
</dbReference>
<dbReference type="InterPro" id="IPR002347">
    <property type="entry name" value="SDR_fam"/>
</dbReference>
<evidence type="ECO:0000313" key="4">
    <source>
        <dbReference type="EMBL" id="SDS58926.1"/>
    </source>
</evidence>
<dbReference type="InterPro" id="IPR057326">
    <property type="entry name" value="KR_dom"/>
</dbReference>
<dbReference type="Gene3D" id="3.40.50.720">
    <property type="entry name" value="NAD(P)-binding Rossmann-like Domain"/>
    <property type="match status" value="1"/>
</dbReference>
<dbReference type="OrthoDB" id="9810734at2"/>
<evidence type="ECO:0000313" key="5">
    <source>
        <dbReference type="Proteomes" id="UP000199103"/>
    </source>
</evidence>
<dbReference type="Pfam" id="PF00106">
    <property type="entry name" value="adh_short"/>
    <property type="match status" value="1"/>
</dbReference>
<proteinExistence type="inferred from homology"/>
<dbReference type="GO" id="GO:0016020">
    <property type="term" value="C:membrane"/>
    <property type="evidence" value="ECO:0007669"/>
    <property type="project" value="TreeGrafter"/>
</dbReference>
<gene>
    <name evidence="4" type="ORF">SAMN04489812_2372</name>
</gene>
<feature type="domain" description="Ketoreductase" evidence="3">
    <location>
        <begin position="33"/>
        <end position="215"/>
    </location>
</feature>
<reference evidence="4 5" key="1">
    <citation type="submission" date="2016-10" db="EMBL/GenBank/DDBJ databases">
        <authorList>
            <person name="de Groot N.N."/>
        </authorList>
    </citation>
    <scope>NUCLEOTIDE SEQUENCE [LARGE SCALE GENOMIC DNA]</scope>
    <source>
        <strain evidence="4 5">DSM 21800</strain>
    </source>
</reference>
<dbReference type="AlphaFoldDB" id="A0A1H1TG31"/>
<dbReference type="Proteomes" id="UP000199103">
    <property type="component" value="Chromosome I"/>
</dbReference>
<evidence type="ECO:0000256" key="1">
    <source>
        <dbReference type="ARBA" id="ARBA00006484"/>
    </source>
</evidence>
<protein>
    <submittedName>
        <fullName evidence="4">Short-chain dehydrogenase</fullName>
    </submittedName>
</protein>
<dbReference type="PANTHER" id="PTHR44196:SF1">
    <property type="entry name" value="DEHYDROGENASE_REDUCTASE SDR FAMILY MEMBER 7B"/>
    <property type="match status" value="1"/>
</dbReference>
<dbReference type="PRINTS" id="PR00081">
    <property type="entry name" value="GDHRDH"/>
</dbReference>